<protein>
    <submittedName>
        <fullName evidence="2">Uncharacterized protein</fullName>
    </submittedName>
</protein>
<accession>A0A2P6PUB5</accession>
<evidence type="ECO:0000313" key="2">
    <source>
        <dbReference type="EMBL" id="PRQ25513.1"/>
    </source>
</evidence>
<keyword evidence="3" id="KW-1185">Reference proteome</keyword>
<feature type="compositionally biased region" description="Polar residues" evidence="1">
    <location>
        <begin position="47"/>
        <end position="62"/>
    </location>
</feature>
<dbReference type="AlphaFoldDB" id="A0A2P6PUB5"/>
<feature type="region of interest" description="Disordered" evidence="1">
    <location>
        <begin position="43"/>
        <end position="62"/>
    </location>
</feature>
<gene>
    <name evidence="2" type="ORF">RchiOBHm_Chr6g0284501</name>
</gene>
<evidence type="ECO:0000313" key="3">
    <source>
        <dbReference type="Proteomes" id="UP000238479"/>
    </source>
</evidence>
<proteinExistence type="predicted"/>
<name>A0A2P6PUB5_ROSCH</name>
<reference evidence="2 3" key="1">
    <citation type="journal article" date="2018" name="Nat. Genet.">
        <title>The Rosa genome provides new insights in the design of modern roses.</title>
        <authorList>
            <person name="Bendahmane M."/>
        </authorList>
    </citation>
    <scope>NUCLEOTIDE SEQUENCE [LARGE SCALE GENOMIC DNA]</scope>
    <source>
        <strain evidence="3">cv. Old Blush</strain>
    </source>
</reference>
<sequence length="62" mass="6643">MLEHIEPDVQPPPVVADQDQEPTIAEVLANPVMVQGIPVVISEPRTNEGQSPVSTEEVAITT</sequence>
<organism evidence="2 3">
    <name type="scientific">Rosa chinensis</name>
    <name type="common">China rose</name>
    <dbReference type="NCBI Taxonomy" id="74649"/>
    <lineage>
        <taxon>Eukaryota</taxon>
        <taxon>Viridiplantae</taxon>
        <taxon>Streptophyta</taxon>
        <taxon>Embryophyta</taxon>
        <taxon>Tracheophyta</taxon>
        <taxon>Spermatophyta</taxon>
        <taxon>Magnoliopsida</taxon>
        <taxon>eudicotyledons</taxon>
        <taxon>Gunneridae</taxon>
        <taxon>Pentapetalae</taxon>
        <taxon>rosids</taxon>
        <taxon>fabids</taxon>
        <taxon>Rosales</taxon>
        <taxon>Rosaceae</taxon>
        <taxon>Rosoideae</taxon>
        <taxon>Rosoideae incertae sedis</taxon>
        <taxon>Rosa</taxon>
    </lineage>
</organism>
<dbReference type="Proteomes" id="UP000238479">
    <property type="component" value="Chromosome 6"/>
</dbReference>
<dbReference type="Gramene" id="PRQ25513">
    <property type="protein sequence ID" value="PRQ25513"/>
    <property type="gene ID" value="RchiOBHm_Chr6g0284501"/>
</dbReference>
<comment type="caution">
    <text evidence="2">The sequence shown here is derived from an EMBL/GenBank/DDBJ whole genome shotgun (WGS) entry which is preliminary data.</text>
</comment>
<evidence type="ECO:0000256" key="1">
    <source>
        <dbReference type="SAM" id="MobiDB-lite"/>
    </source>
</evidence>
<dbReference type="EMBL" id="PDCK01000044">
    <property type="protein sequence ID" value="PRQ25513.1"/>
    <property type="molecule type" value="Genomic_DNA"/>
</dbReference>